<evidence type="ECO:0000313" key="3">
    <source>
        <dbReference type="Proteomes" id="UP000011777"/>
    </source>
</evidence>
<dbReference type="Proteomes" id="UP000011777">
    <property type="component" value="Unassembled WGS sequence"/>
</dbReference>
<dbReference type="Pfam" id="PF23868">
    <property type="entry name" value="Mmc1_C"/>
    <property type="match status" value="1"/>
</dbReference>
<evidence type="ECO:0000313" key="2">
    <source>
        <dbReference type="EMBL" id="EMG51111.1"/>
    </source>
</evidence>
<dbReference type="OrthoDB" id="5319015at2759"/>
<dbReference type="eggNOG" id="ENOG502RY8K">
    <property type="taxonomic scope" value="Eukaryota"/>
</dbReference>
<accession>M3IWQ9</accession>
<feature type="domain" description="Mmc1 C-terminal" evidence="1">
    <location>
        <begin position="316"/>
        <end position="483"/>
    </location>
</feature>
<dbReference type="STRING" id="1245528.M3IWQ9"/>
<dbReference type="PANTHER" id="PTHR38644:SF1">
    <property type="entry name" value="EXPRESSED PROTEIN"/>
    <property type="match status" value="1"/>
</dbReference>
<dbReference type="HOGENOM" id="CLU_517767_0_0_1"/>
<sequence length="521" mass="59831">MITIKPLVSRVLLRKENLYCLFTRSSVVRQLSNTSNNNNNTLVYNLNDYRSSFPNDTTVNQDISEYIDLNRDKITPNVLKIGIIYENPQVEKESKIIECLLADPLASGNSKWFNEIAKRDSKGNFHYKKEVVIDHNNHQFGIPSPILAGSYRNKFNQADDQPNDLVIEEVSDLADVTGYTYLVNVSNQLSTLDHYPRTTQSKILLNIIDNTEFTPKSFESTPVTFENSSKSHLIKINSQLAFTGIASFLEKDVAASDVFIDNMTNSNIYELYKALSWFSQTPVLSTWLLDNIKVNIARKINATASPQETNEISNLDISRYIDLVNTELQDDFEPKAINFFHKNLSWWKLYYKNDNVEYDIKDFFMNNFMNKSLENYNYLKGKISSTDANVVENPLFNLKTDLINKRIAEQIQPVVYQALGQGFVYYQLPISVISFLAYQYFGFSPNECITLASLGLVLGFNQVSKVWTHFTDGWLKNLFEEIRICLSKECVEDGLMKESNVQLEKSLKSTSLRQKILDELN</sequence>
<comment type="caution">
    <text evidence="2">The sequence shown here is derived from an EMBL/GenBank/DDBJ whole genome shotgun (WGS) entry which is preliminary data.</text>
</comment>
<reference evidence="2 3" key="1">
    <citation type="submission" date="2013-02" db="EMBL/GenBank/DDBJ databases">
        <title>Genome sequence of Candida maltosa Xu316, a potential industrial strain for xylitol and ethanol production.</title>
        <authorList>
            <person name="Yu J."/>
            <person name="Wang Q."/>
            <person name="Geng X."/>
            <person name="Bao W."/>
            <person name="He P."/>
            <person name="Cai J."/>
        </authorList>
    </citation>
    <scope>NUCLEOTIDE SEQUENCE [LARGE SCALE GENOMIC DNA]</scope>
    <source>
        <strain evidence="3">Xu316</strain>
    </source>
</reference>
<dbReference type="EMBL" id="AOGT01000006">
    <property type="protein sequence ID" value="EMG51111.1"/>
    <property type="molecule type" value="Genomic_DNA"/>
</dbReference>
<evidence type="ECO:0000259" key="1">
    <source>
        <dbReference type="Pfam" id="PF23868"/>
    </source>
</evidence>
<dbReference type="InterPro" id="IPR056196">
    <property type="entry name" value="Mmc1_C"/>
</dbReference>
<protein>
    <recommendedName>
        <fullName evidence="1">Mmc1 C-terminal domain-containing protein</fullName>
    </recommendedName>
</protein>
<proteinExistence type="predicted"/>
<keyword evidence="3" id="KW-1185">Reference proteome</keyword>
<dbReference type="PANTHER" id="PTHR38644">
    <property type="entry name" value="EXPRESSED PROTEIN"/>
    <property type="match status" value="1"/>
</dbReference>
<dbReference type="AlphaFoldDB" id="M3IWQ9"/>
<dbReference type="OMA" id="AFVYYQL"/>
<gene>
    <name evidence="2" type="ORF">G210_5973</name>
</gene>
<name>M3IWQ9_CANMX</name>
<organism evidence="2 3">
    <name type="scientific">Candida maltosa (strain Xu316)</name>
    <name type="common">Yeast</name>
    <dbReference type="NCBI Taxonomy" id="1245528"/>
    <lineage>
        <taxon>Eukaryota</taxon>
        <taxon>Fungi</taxon>
        <taxon>Dikarya</taxon>
        <taxon>Ascomycota</taxon>
        <taxon>Saccharomycotina</taxon>
        <taxon>Pichiomycetes</taxon>
        <taxon>Debaryomycetaceae</taxon>
        <taxon>Candida/Lodderomyces clade</taxon>
        <taxon>Candida</taxon>
    </lineage>
</organism>